<keyword evidence="5" id="KW-0808">Transferase</keyword>
<keyword evidence="15" id="KW-1185">Reference proteome</keyword>
<evidence type="ECO:0000313" key="15">
    <source>
        <dbReference type="Proteomes" id="UP000091857"/>
    </source>
</evidence>
<dbReference type="InterPro" id="IPR011009">
    <property type="entry name" value="Kinase-like_dom_sf"/>
</dbReference>
<evidence type="ECO:0000259" key="13">
    <source>
        <dbReference type="PROSITE" id="PS50011"/>
    </source>
</evidence>
<keyword evidence="4 12" id="KW-0723">Serine/threonine-protein kinase</keyword>
<evidence type="ECO:0000256" key="9">
    <source>
        <dbReference type="ARBA" id="ARBA00047899"/>
    </source>
</evidence>
<dbReference type="PROSITE" id="PS00108">
    <property type="entry name" value="PROTEIN_KINASE_ST"/>
    <property type="match status" value="1"/>
</dbReference>
<keyword evidence="6 11" id="KW-0547">Nucleotide-binding</keyword>
<evidence type="ECO:0000256" key="4">
    <source>
        <dbReference type="ARBA" id="ARBA00022527"/>
    </source>
</evidence>
<dbReference type="Gramene" id="Manes.12G008100.1.v8.1">
    <property type="protein sequence ID" value="Manes.12G008100.1.v8.1.CDS"/>
    <property type="gene ID" value="Manes.12G008100.v8.1"/>
</dbReference>
<evidence type="ECO:0000256" key="8">
    <source>
        <dbReference type="ARBA" id="ARBA00022840"/>
    </source>
</evidence>
<dbReference type="InterPro" id="IPR008271">
    <property type="entry name" value="Ser/Thr_kinase_AS"/>
</dbReference>
<dbReference type="FunFam" id="1.10.510.10:FF:000095">
    <property type="entry name" value="protein STRUBBELIG-RECEPTOR FAMILY 8"/>
    <property type="match status" value="1"/>
</dbReference>
<keyword evidence="7" id="KW-0418">Kinase</keyword>
<keyword evidence="3" id="KW-1003">Cell membrane</keyword>
<dbReference type="Gene3D" id="3.30.200.20">
    <property type="entry name" value="Phosphorylase Kinase, domain 1"/>
    <property type="match status" value="1"/>
</dbReference>
<evidence type="ECO:0000256" key="12">
    <source>
        <dbReference type="RuleBase" id="RU000304"/>
    </source>
</evidence>
<dbReference type="FunFam" id="3.30.200.20:FF:000228">
    <property type="entry name" value="Serine/threonine-protein kinase BIK1"/>
    <property type="match status" value="1"/>
</dbReference>
<dbReference type="CDD" id="cd14066">
    <property type="entry name" value="STKc_IRAK"/>
    <property type="match status" value="1"/>
</dbReference>
<sequence>MGNCWWCSPAPKPTPDHPTNIHDVGADENVYDSNGYSATSTNLTTWVSQSSSSFTTIWGNNATEQIEAFTNGPSIAYSNLRAFTYAQLKAATHNFRRDMVVGKGGFGSVYKGWLKEKMMPRGIKKTAIAIKILSPASAQGAKEWKAEVSLLGSLSHPNLVKLLGYCQEDGNFVLVYEFMKRGSLNRHLFGKRSVQPLPWNTRLKLAIGAARGLDYLHSLENPIIYRDFKSSNILLDEFYEAKIADFGLAFFGPLTENSHVTTRIMGTFGYADPEYIATGNLFVKSDVYSFGVVLVEMLTGLRAFDRKRLPGQQELVTWVKPQLTSKKALKRIMDSRLEGKYPTKEALQIAHLAVKCLRREPHLRPSMKEVAETLEQIEAVSLRTGSHNTHSTEQHD</sequence>
<evidence type="ECO:0000256" key="1">
    <source>
        <dbReference type="ARBA" id="ARBA00004236"/>
    </source>
</evidence>
<dbReference type="AlphaFoldDB" id="A0A2C9USK9"/>
<feature type="domain" description="Protein kinase" evidence="13">
    <location>
        <begin position="95"/>
        <end position="377"/>
    </location>
</feature>
<comment type="catalytic activity">
    <reaction evidence="9">
        <text>L-threonyl-[protein] + ATP = O-phospho-L-threonyl-[protein] + ADP + H(+)</text>
        <dbReference type="Rhea" id="RHEA:46608"/>
        <dbReference type="Rhea" id="RHEA-COMP:11060"/>
        <dbReference type="Rhea" id="RHEA-COMP:11605"/>
        <dbReference type="ChEBI" id="CHEBI:15378"/>
        <dbReference type="ChEBI" id="CHEBI:30013"/>
        <dbReference type="ChEBI" id="CHEBI:30616"/>
        <dbReference type="ChEBI" id="CHEBI:61977"/>
        <dbReference type="ChEBI" id="CHEBI:456216"/>
        <dbReference type="EC" id="2.7.11.1"/>
    </reaction>
</comment>
<evidence type="ECO:0000256" key="7">
    <source>
        <dbReference type="ARBA" id="ARBA00022777"/>
    </source>
</evidence>
<comment type="catalytic activity">
    <reaction evidence="10">
        <text>L-seryl-[protein] + ATP = O-phospho-L-seryl-[protein] + ADP + H(+)</text>
        <dbReference type="Rhea" id="RHEA:17989"/>
        <dbReference type="Rhea" id="RHEA-COMP:9863"/>
        <dbReference type="Rhea" id="RHEA-COMP:11604"/>
        <dbReference type="ChEBI" id="CHEBI:15378"/>
        <dbReference type="ChEBI" id="CHEBI:29999"/>
        <dbReference type="ChEBI" id="CHEBI:30616"/>
        <dbReference type="ChEBI" id="CHEBI:83421"/>
        <dbReference type="ChEBI" id="CHEBI:456216"/>
        <dbReference type="EC" id="2.7.11.1"/>
    </reaction>
</comment>
<dbReference type="OrthoDB" id="836408at2759"/>
<dbReference type="OMA" id="AHLAVKC"/>
<dbReference type="PANTHER" id="PTHR45621">
    <property type="entry name" value="OS01G0588500 PROTEIN-RELATED"/>
    <property type="match status" value="1"/>
</dbReference>
<reference evidence="15" key="1">
    <citation type="journal article" date="2016" name="Nat. Biotechnol.">
        <title>Sequencing wild and cultivated cassava and related species reveals extensive interspecific hybridization and genetic diversity.</title>
        <authorList>
            <person name="Bredeson J.V."/>
            <person name="Lyons J.B."/>
            <person name="Prochnik S.E."/>
            <person name="Wu G.A."/>
            <person name="Ha C.M."/>
            <person name="Edsinger-Gonzales E."/>
            <person name="Grimwood J."/>
            <person name="Schmutz J."/>
            <person name="Rabbi I.Y."/>
            <person name="Egesi C."/>
            <person name="Nauluvula P."/>
            <person name="Lebot V."/>
            <person name="Ndunguru J."/>
            <person name="Mkamilo G."/>
            <person name="Bart R.S."/>
            <person name="Setter T.L."/>
            <person name="Gleadow R.M."/>
            <person name="Kulakow P."/>
            <person name="Ferguson M.E."/>
            <person name="Rounsley S."/>
            <person name="Rokhsar D.S."/>
        </authorList>
    </citation>
    <scope>NUCLEOTIDE SEQUENCE [LARGE SCALE GENOMIC DNA]</scope>
    <source>
        <strain evidence="15">cv. AM560-2</strain>
    </source>
</reference>
<dbReference type="PROSITE" id="PS50011">
    <property type="entry name" value="PROTEIN_KINASE_DOM"/>
    <property type="match status" value="1"/>
</dbReference>
<evidence type="ECO:0000256" key="3">
    <source>
        <dbReference type="ARBA" id="ARBA00022475"/>
    </source>
</evidence>
<keyword evidence="3" id="KW-0472">Membrane</keyword>
<keyword evidence="8 11" id="KW-0067">ATP-binding</keyword>
<dbReference type="InterPro" id="IPR000719">
    <property type="entry name" value="Prot_kinase_dom"/>
</dbReference>
<dbReference type="GO" id="GO:0004674">
    <property type="term" value="F:protein serine/threonine kinase activity"/>
    <property type="evidence" value="ECO:0007669"/>
    <property type="project" value="UniProtKB-KW"/>
</dbReference>
<dbReference type="EMBL" id="CM004398">
    <property type="protein sequence ID" value="OAY34273.1"/>
    <property type="molecule type" value="Genomic_DNA"/>
</dbReference>
<evidence type="ECO:0000256" key="5">
    <source>
        <dbReference type="ARBA" id="ARBA00022679"/>
    </source>
</evidence>
<dbReference type="GO" id="GO:0005524">
    <property type="term" value="F:ATP binding"/>
    <property type="evidence" value="ECO:0007669"/>
    <property type="project" value="UniProtKB-UniRule"/>
</dbReference>
<name>A0A2C9USK9_MANES</name>
<dbReference type="InterPro" id="IPR017441">
    <property type="entry name" value="Protein_kinase_ATP_BS"/>
</dbReference>
<gene>
    <name evidence="14" type="ORF">MANES_12G008100v8</name>
</gene>
<proteinExistence type="inferred from homology"/>
<evidence type="ECO:0000256" key="6">
    <source>
        <dbReference type="ARBA" id="ARBA00022741"/>
    </source>
</evidence>
<dbReference type="PROSITE" id="PS00107">
    <property type="entry name" value="PROTEIN_KINASE_ATP"/>
    <property type="match status" value="1"/>
</dbReference>
<dbReference type="GO" id="GO:0005886">
    <property type="term" value="C:plasma membrane"/>
    <property type="evidence" value="ECO:0007669"/>
    <property type="project" value="UniProtKB-SubCell"/>
</dbReference>
<evidence type="ECO:0000313" key="14">
    <source>
        <dbReference type="EMBL" id="OAY34273.1"/>
    </source>
</evidence>
<dbReference type="InterPro" id="IPR001245">
    <property type="entry name" value="Ser-Thr/Tyr_kinase_cat_dom"/>
</dbReference>
<accession>A0A2C9USK9</accession>
<evidence type="ECO:0000256" key="11">
    <source>
        <dbReference type="PROSITE-ProRule" id="PRU10141"/>
    </source>
</evidence>
<comment type="similarity">
    <text evidence="12">Belongs to the protein kinase superfamily.</text>
</comment>
<feature type="binding site" evidence="11">
    <location>
        <position position="131"/>
    </location>
    <ligand>
        <name>ATP</name>
        <dbReference type="ChEBI" id="CHEBI:30616"/>
    </ligand>
</feature>
<protein>
    <recommendedName>
        <fullName evidence="2">non-specific serine/threonine protein kinase</fullName>
        <ecNumber evidence="2">2.7.11.1</ecNumber>
    </recommendedName>
</protein>
<dbReference type="EC" id="2.7.11.1" evidence="2"/>
<dbReference type="InterPro" id="IPR050823">
    <property type="entry name" value="Plant_Ser_Thr_Prot_Kinase"/>
</dbReference>
<evidence type="ECO:0000256" key="10">
    <source>
        <dbReference type="ARBA" id="ARBA00048679"/>
    </source>
</evidence>
<evidence type="ECO:0000256" key="2">
    <source>
        <dbReference type="ARBA" id="ARBA00012513"/>
    </source>
</evidence>
<dbReference type="Proteomes" id="UP000091857">
    <property type="component" value="Chromosome 12"/>
</dbReference>
<comment type="caution">
    <text evidence="14">The sequence shown here is derived from an EMBL/GenBank/DDBJ whole genome shotgun (WGS) entry which is preliminary data.</text>
</comment>
<dbReference type="Pfam" id="PF07714">
    <property type="entry name" value="PK_Tyr_Ser-Thr"/>
    <property type="match status" value="1"/>
</dbReference>
<dbReference type="Gene3D" id="1.10.510.10">
    <property type="entry name" value="Transferase(Phosphotransferase) domain 1"/>
    <property type="match status" value="1"/>
</dbReference>
<dbReference type="SUPFAM" id="SSF56112">
    <property type="entry name" value="Protein kinase-like (PK-like)"/>
    <property type="match status" value="1"/>
</dbReference>
<organism evidence="14 15">
    <name type="scientific">Manihot esculenta</name>
    <name type="common">Cassava</name>
    <name type="synonym">Jatropha manihot</name>
    <dbReference type="NCBI Taxonomy" id="3983"/>
    <lineage>
        <taxon>Eukaryota</taxon>
        <taxon>Viridiplantae</taxon>
        <taxon>Streptophyta</taxon>
        <taxon>Embryophyta</taxon>
        <taxon>Tracheophyta</taxon>
        <taxon>Spermatophyta</taxon>
        <taxon>Magnoliopsida</taxon>
        <taxon>eudicotyledons</taxon>
        <taxon>Gunneridae</taxon>
        <taxon>Pentapetalae</taxon>
        <taxon>rosids</taxon>
        <taxon>fabids</taxon>
        <taxon>Malpighiales</taxon>
        <taxon>Euphorbiaceae</taxon>
        <taxon>Crotonoideae</taxon>
        <taxon>Manihoteae</taxon>
        <taxon>Manihot</taxon>
    </lineage>
</organism>
<comment type="subcellular location">
    <subcellularLocation>
        <location evidence="1">Cell membrane</location>
    </subcellularLocation>
</comment>